<dbReference type="GO" id="GO:0061024">
    <property type="term" value="P:membrane organization"/>
    <property type="evidence" value="ECO:0007669"/>
    <property type="project" value="TreeGrafter"/>
</dbReference>
<evidence type="ECO:0000256" key="4">
    <source>
        <dbReference type="ARBA" id="ARBA00023136"/>
    </source>
</evidence>
<dbReference type="Proteomes" id="UP000494165">
    <property type="component" value="Unassembled WGS sequence"/>
</dbReference>
<evidence type="ECO:0008006" key="9">
    <source>
        <dbReference type="Google" id="ProtNLM"/>
    </source>
</evidence>
<evidence type="ECO:0000256" key="6">
    <source>
        <dbReference type="SAM" id="Phobius"/>
    </source>
</evidence>
<dbReference type="PANTHER" id="PTHR18843:SF7">
    <property type="entry name" value="LAMINA-ASSOCIATED POLYPEPTIDE 1B ISOFORM 1-RELATED"/>
    <property type="match status" value="1"/>
</dbReference>
<sequence length="323" mass="35122">MRTSRITRRRKTAKDLKGYKMGTDVNGNGDTPQQGSDGEDDDDLLRIDESGSSLFEHQDDDPVPITPPTPDTSSSSDHCTHDPSKGDEETKGSKYWIMIVGGILGLGLICYLLLLGSFEQSKSQTEAIDVGKSDSTMGNILENLKHLQTEFPGQESKFWNQLKGGVGDLLRENKPLVMLLIHTPQDDLIANCLARKLLTSLAPNASSIRASSVDQLEDYGSLVEQLRTELSDAKGVFLEGLHKLPGHLALALHVVCDRESPLVAGSVVVMTLEVASLDRKGAENVLADLWKGHMCEDKFPALLVRVAAVVLAVEPHDTLPESC</sequence>
<dbReference type="PANTHER" id="PTHR18843">
    <property type="entry name" value="TORSIN-1A-INTERACTING PROTEIN"/>
    <property type="match status" value="1"/>
</dbReference>
<keyword evidence="3 6" id="KW-1133">Transmembrane helix</keyword>
<gene>
    <name evidence="7" type="ORF">CLODIP_2_CD13631</name>
</gene>
<feature type="compositionally biased region" description="Basic residues" evidence="5">
    <location>
        <begin position="1"/>
        <end position="12"/>
    </location>
</feature>
<evidence type="ECO:0000313" key="7">
    <source>
        <dbReference type="EMBL" id="CAB3377673.1"/>
    </source>
</evidence>
<reference evidence="7 8" key="1">
    <citation type="submission" date="2020-04" db="EMBL/GenBank/DDBJ databases">
        <authorList>
            <person name="Alioto T."/>
            <person name="Alioto T."/>
            <person name="Gomez Garrido J."/>
        </authorList>
    </citation>
    <scope>NUCLEOTIDE SEQUENCE [LARGE SCALE GENOMIC DNA]</scope>
</reference>
<feature type="region of interest" description="Disordered" evidence="5">
    <location>
        <begin position="1"/>
        <end position="90"/>
    </location>
</feature>
<evidence type="ECO:0000256" key="3">
    <source>
        <dbReference type="ARBA" id="ARBA00022989"/>
    </source>
</evidence>
<accession>A0A8S1DIG3</accession>
<evidence type="ECO:0000256" key="1">
    <source>
        <dbReference type="ARBA" id="ARBA00004370"/>
    </source>
</evidence>
<name>A0A8S1DIG3_9INSE</name>
<proteinExistence type="predicted"/>
<dbReference type="AlphaFoldDB" id="A0A8S1DIG3"/>
<feature type="transmembrane region" description="Helical" evidence="6">
    <location>
        <begin position="95"/>
        <end position="114"/>
    </location>
</feature>
<organism evidence="7 8">
    <name type="scientific">Cloeon dipterum</name>
    <dbReference type="NCBI Taxonomy" id="197152"/>
    <lineage>
        <taxon>Eukaryota</taxon>
        <taxon>Metazoa</taxon>
        <taxon>Ecdysozoa</taxon>
        <taxon>Arthropoda</taxon>
        <taxon>Hexapoda</taxon>
        <taxon>Insecta</taxon>
        <taxon>Pterygota</taxon>
        <taxon>Palaeoptera</taxon>
        <taxon>Ephemeroptera</taxon>
        <taxon>Pisciforma</taxon>
        <taxon>Baetidae</taxon>
        <taxon>Cloeon</taxon>
    </lineage>
</organism>
<keyword evidence="4 6" id="KW-0472">Membrane</keyword>
<protein>
    <recommendedName>
        <fullName evidence="9">Torsin-1A-interacting protein 1</fullName>
    </recommendedName>
</protein>
<dbReference type="InterPro" id="IPR008662">
    <property type="entry name" value="TOIP1/2"/>
</dbReference>
<comment type="caution">
    <text evidence="7">The sequence shown here is derived from an EMBL/GenBank/DDBJ whole genome shotgun (WGS) entry which is preliminary data.</text>
</comment>
<dbReference type="GO" id="GO:0016020">
    <property type="term" value="C:membrane"/>
    <property type="evidence" value="ECO:0007669"/>
    <property type="project" value="UniProtKB-SubCell"/>
</dbReference>
<keyword evidence="2 6" id="KW-0812">Transmembrane</keyword>
<feature type="compositionally biased region" description="Basic and acidic residues" evidence="5">
    <location>
        <begin position="78"/>
        <end position="90"/>
    </location>
</feature>
<evidence type="ECO:0000256" key="2">
    <source>
        <dbReference type="ARBA" id="ARBA00022692"/>
    </source>
</evidence>
<evidence type="ECO:0000256" key="5">
    <source>
        <dbReference type="SAM" id="MobiDB-lite"/>
    </source>
</evidence>
<evidence type="ECO:0000313" key="8">
    <source>
        <dbReference type="Proteomes" id="UP000494165"/>
    </source>
</evidence>
<dbReference type="InterPro" id="IPR038599">
    <property type="entry name" value="LAP1C-like_C_sf"/>
</dbReference>
<dbReference type="EMBL" id="CADEPI010000149">
    <property type="protein sequence ID" value="CAB3377673.1"/>
    <property type="molecule type" value="Genomic_DNA"/>
</dbReference>
<comment type="subcellular location">
    <subcellularLocation>
        <location evidence="1">Membrane</location>
    </subcellularLocation>
</comment>
<dbReference type="OrthoDB" id="6258998at2759"/>
<dbReference type="GO" id="GO:0001671">
    <property type="term" value="F:ATPase activator activity"/>
    <property type="evidence" value="ECO:0007669"/>
    <property type="project" value="InterPro"/>
</dbReference>
<dbReference type="Gene3D" id="3.40.50.12190">
    <property type="match status" value="1"/>
</dbReference>
<keyword evidence="8" id="KW-1185">Reference proteome</keyword>